<dbReference type="EMBL" id="JASAOG010000018">
    <property type="protein sequence ID" value="KAK0064112.1"/>
    <property type="molecule type" value="Genomic_DNA"/>
</dbReference>
<name>A0AAD8FGF6_BIOPF</name>
<organism evidence="1 2">
    <name type="scientific">Biomphalaria pfeifferi</name>
    <name type="common">Bloodfluke planorb</name>
    <name type="synonym">Freshwater snail</name>
    <dbReference type="NCBI Taxonomy" id="112525"/>
    <lineage>
        <taxon>Eukaryota</taxon>
        <taxon>Metazoa</taxon>
        <taxon>Spiralia</taxon>
        <taxon>Lophotrochozoa</taxon>
        <taxon>Mollusca</taxon>
        <taxon>Gastropoda</taxon>
        <taxon>Heterobranchia</taxon>
        <taxon>Euthyneura</taxon>
        <taxon>Panpulmonata</taxon>
        <taxon>Hygrophila</taxon>
        <taxon>Lymnaeoidea</taxon>
        <taxon>Planorbidae</taxon>
        <taxon>Biomphalaria</taxon>
    </lineage>
</organism>
<accession>A0AAD8FGF6</accession>
<comment type="caution">
    <text evidence="1">The sequence shown here is derived from an EMBL/GenBank/DDBJ whole genome shotgun (WGS) entry which is preliminary data.</text>
</comment>
<dbReference type="AlphaFoldDB" id="A0AAD8FGF6"/>
<feature type="non-terminal residue" evidence="1">
    <location>
        <position position="61"/>
    </location>
</feature>
<reference evidence="1" key="2">
    <citation type="submission" date="2023-04" db="EMBL/GenBank/DDBJ databases">
        <authorList>
            <person name="Bu L."/>
            <person name="Lu L."/>
            <person name="Laidemitt M.R."/>
            <person name="Zhang S.M."/>
            <person name="Mutuku M."/>
            <person name="Mkoji G."/>
            <person name="Steinauer M."/>
            <person name="Loker E.S."/>
        </authorList>
    </citation>
    <scope>NUCLEOTIDE SEQUENCE</scope>
    <source>
        <strain evidence="1">KasaAsao</strain>
        <tissue evidence="1">Whole Snail</tissue>
    </source>
</reference>
<keyword evidence="2" id="KW-1185">Reference proteome</keyword>
<evidence type="ECO:0000313" key="2">
    <source>
        <dbReference type="Proteomes" id="UP001233172"/>
    </source>
</evidence>
<reference evidence="1" key="1">
    <citation type="journal article" date="2023" name="PLoS Negl. Trop. Dis.">
        <title>A genome sequence for Biomphalaria pfeifferi, the major vector snail for the human-infecting parasite Schistosoma mansoni.</title>
        <authorList>
            <person name="Bu L."/>
            <person name="Lu L."/>
            <person name="Laidemitt M.R."/>
            <person name="Zhang S.M."/>
            <person name="Mutuku M."/>
            <person name="Mkoji G."/>
            <person name="Steinauer M."/>
            <person name="Loker E.S."/>
        </authorList>
    </citation>
    <scope>NUCLEOTIDE SEQUENCE</scope>
    <source>
        <strain evidence="1">KasaAsao</strain>
    </source>
</reference>
<gene>
    <name evidence="1" type="ORF">Bpfe_006297</name>
</gene>
<evidence type="ECO:0000313" key="1">
    <source>
        <dbReference type="EMBL" id="KAK0064112.1"/>
    </source>
</evidence>
<dbReference type="Proteomes" id="UP001233172">
    <property type="component" value="Unassembled WGS sequence"/>
</dbReference>
<protein>
    <submittedName>
        <fullName evidence="1">Filamin-A-like X3</fullName>
    </submittedName>
</protein>
<proteinExistence type="predicted"/>
<sequence>MYTSVYLNRGERVSVTHAYLKNSRKLSDVPCLVGFITSVITGSLSDGDPSGFGASVGHTPW</sequence>